<gene>
    <name evidence="1" type="ORF">ABEB36_014547</name>
</gene>
<dbReference type="EMBL" id="JBDJPC010000013">
    <property type="protein sequence ID" value="KAL1488748.1"/>
    <property type="molecule type" value="Genomic_DNA"/>
</dbReference>
<organism evidence="1 2">
    <name type="scientific">Hypothenemus hampei</name>
    <name type="common">Coffee berry borer</name>
    <dbReference type="NCBI Taxonomy" id="57062"/>
    <lineage>
        <taxon>Eukaryota</taxon>
        <taxon>Metazoa</taxon>
        <taxon>Ecdysozoa</taxon>
        <taxon>Arthropoda</taxon>
        <taxon>Hexapoda</taxon>
        <taxon>Insecta</taxon>
        <taxon>Pterygota</taxon>
        <taxon>Neoptera</taxon>
        <taxon>Endopterygota</taxon>
        <taxon>Coleoptera</taxon>
        <taxon>Polyphaga</taxon>
        <taxon>Cucujiformia</taxon>
        <taxon>Curculionidae</taxon>
        <taxon>Scolytinae</taxon>
        <taxon>Hypothenemus</taxon>
    </lineage>
</organism>
<reference evidence="1 2" key="1">
    <citation type="submission" date="2024-05" db="EMBL/GenBank/DDBJ databases">
        <title>Genetic variation in Jamaican populations of the coffee berry borer (Hypothenemus hampei).</title>
        <authorList>
            <person name="Errbii M."/>
            <person name="Myrie A."/>
        </authorList>
    </citation>
    <scope>NUCLEOTIDE SEQUENCE [LARGE SCALE GENOMIC DNA]</scope>
    <source>
        <strain evidence="1">JA-Hopewell-2020-01-JO</strain>
        <tissue evidence="1">Whole body</tissue>
    </source>
</reference>
<dbReference type="SUPFAM" id="SSF53098">
    <property type="entry name" value="Ribonuclease H-like"/>
    <property type="match status" value="1"/>
</dbReference>
<comment type="caution">
    <text evidence="1">The sequence shown here is derived from an EMBL/GenBank/DDBJ whole genome shotgun (WGS) entry which is preliminary data.</text>
</comment>
<name>A0ABD1E254_HYPHA</name>
<evidence type="ECO:0000313" key="2">
    <source>
        <dbReference type="Proteomes" id="UP001566132"/>
    </source>
</evidence>
<evidence type="ECO:0000313" key="1">
    <source>
        <dbReference type="EMBL" id="KAL1488748.1"/>
    </source>
</evidence>
<protein>
    <submittedName>
        <fullName evidence="1">Uncharacterized protein</fullName>
    </submittedName>
</protein>
<dbReference type="Proteomes" id="UP001566132">
    <property type="component" value="Unassembled WGS sequence"/>
</dbReference>
<dbReference type="InterPro" id="IPR012337">
    <property type="entry name" value="RNaseH-like_sf"/>
</dbReference>
<sequence>MSEQRKEGKTDGTFLYLIQEVPTRWNSTFHCLQRFILLSGLVGKILLSPQHKKAPPMLTPQECSEVEDVLKVLAPF</sequence>
<keyword evidence="2" id="KW-1185">Reference proteome</keyword>
<dbReference type="AlphaFoldDB" id="A0ABD1E254"/>
<accession>A0ABD1E254</accession>
<proteinExistence type="predicted"/>